<gene>
    <name evidence="2" type="primary">Dper\GL12296</name>
    <name evidence="2" type="ORF">Dper_GL12296</name>
</gene>
<feature type="compositionally biased region" description="Basic and acidic residues" evidence="1">
    <location>
        <begin position="1"/>
        <end position="16"/>
    </location>
</feature>
<protein>
    <submittedName>
        <fullName evidence="2">GL12296</fullName>
    </submittedName>
</protein>
<dbReference type="AlphaFoldDB" id="B4GM85"/>
<evidence type="ECO:0000313" key="2">
    <source>
        <dbReference type="EMBL" id="EDW37959.1"/>
    </source>
</evidence>
<evidence type="ECO:0000313" key="3">
    <source>
        <dbReference type="Proteomes" id="UP000008744"/>
    </source>
</evidence>
<name>B4GM85_DROPE</name>
<keyword evidence="3" id="KW-1185">Reference proteome</keyword>
<feature type="region of interest" description="Disordered" evidence="1">
    <location>
        <begin position="1"/>
        <end position="29"/>
    </location>
</feature>
<dbReference type="EMBL" id="CH479185">
    <property type="protein sequence ID" value="EDW37959.1"/>
    <property type="molecule type" value="Genomic_DNA"/>
</dbReference>
<reference evidence="2 3" key="1">
    <citation type="journal article" date="2007" name="Nature">
        <title>Evolution of genes and genomes on the Drosophila phylogeny.</title>
        <authorList>
            <consortium name="Drosophila 12 Genomes Consortium"/>
            <person name="Clark A.G."/>
            <person name="Eisen M.B."/>
            <person name="Smith D.R."/>
            <person name="Bergman C.M."/>
            <person name="Oliver B."/>
            <person name="Markow T.A."/>
            <person name="Kaufman T.C."/>
            <person name="Kellis M."/>
            <person name="Gelbart W."/>
            <person name="Iyer V.N."/>
            <person name="Pollard D.A."/>
            <person name="Sackton T.B."/>
            <person name="Larracuente A.M."/>
            <person name="Singh N.D."/>
            <person name="Abad J.P."/>
            <person name="Abt D.N."/>
            <person name="Adryan B."/>
            <person name="Aguade M."/>
            <person name="Akashi H."/>
            <person name="Anderson W.W."/>
            <person name="Aquadro C.F."/>
            <person name="Ardell D.H."/>
            <person name="Arguello R."/>
            <person name="Artieri C.G."/>
            <person name="Barbash D.A."/>
            <person name="Barker D."/>
            <person name="Barsanti P."/>
            <person name="Batterham P."/>
            <person name="Batzoglou S."/>
            <person name="Begun D."/>
            <person name="Bhutkar A."/>
            <person name="Blanco E."/>
            <person name="Bosak S.A."/>
            <person name="Bradley R.K."/>
            <person name="Brand A.D."/>
            <person name="Brent M.R."/>
            <person name="Brooks A.N."/>
            <person name="Brown R.H."/>
            <person name="Butlin R.K."/>
            <person name="Caggese C."/>
            <person name="Calvi B.R."/>
            <person name="Bernardo de Carvalho A."/>
            <person name="Caspi A."/>
            <person name="Castrezana S."/>
            <person name="Celniker S.E."/>
            <person name="Chang J.L."/>
            <person name="Chapple C."/>
            <person name="Chatterji S."/>
            <person name="Chinwalla A."/>
            <person name="Civetta A."/>
            <person name="Clifton S.W."/>
            <person name="Comeron J.M."/>
            <person name="Costello J.C."/>
            <person name="Coyne J.A."/>
            <person name="Daub J."/>
            <person name="David R.G."/>
            <person name="Delcher A.L."/>
            <person name="Delehaunty K."/>
            <person name="Do C.B."/>
            <person name="Ebling H."/>
            <person name="Edwards K."/>
            <person name="Eickbush T."/>
            <person name="Evans J.D."/>
            <person name="Filipski A."/>
            <person name="Findeiss S."/>
            <person name="Freyhult E."/>
            <person name="Fulton L."/>
            <person name="Fulton R."/>
            <person name="Garcia A.C."/>
            <person name="Gardiner A."/>
            <person name="Garfield D.A."/>
            <person name="Garvin B.E."/>
            <person name="Gibson G."/>
            <person name="Gilbert D."/>
            <person name="Gnerre S."/>
            <person name="Godfrey J."/>
            <person name="Good R."/>
            <person name="Gotea V."/>
            <person name="Gravely B."/>
            <person name="Greenberg A.J."/>
            <person name="Griffiths-Jones S."/>
            <person name="Gross S."/>
            <person name="Guigo R."/>
            <person name="Gustafson E.A."/>
            <person name="Haerty W."/>
            <person name="Hahn M.W."/>
            <person name="Halligan D.L."/>
            <person name="Halpern A.L."/>
            <person name="Halter G.M."/>
            <person name="Han M.V."/>
            <person name="Heger A."/>
            <person name="Hillier L."/>
            <person name="Hinrichs A.S."/>
            <person name="Holmes I."/>
            <person name="Hoskins R.A."/>
            <person name="Hubisz M.J."/>
            <person name="Hultmark D."/>
            <person name="Huntley M.A."/>
            <person name="Jaffe D.B."/>
            <person name="Jagadeeshan S."/>
            <person name="Jeck W.R."/>
            <person name="Johnson J."/>
            <person name="Jones C.D."/>
            <person name="Jordan W.C."/>
            <person name="Karpen G.H."/>
            <person name="Kataoka E."/>
            <person name="Keightley P.D."/>
            <person name="Kheradpour P."/>
            <person name="Kirkness E.F."/>
            <person name="Koerich L.B."/>
            <person name="Kristiansen K."/>
            <person name="Kudrna D."/>
            <person name="Kulathinal R.J."/>
            <person name="Kumar S."/>
            <person name="Kwok R."/>
            <person name="Lander E."/>
            <person name="Langley C.H."/>
            <person name="Lapoint R."/>
            <person name="Lazzaro B.P."/>
            <person name="Lee S.J."/>
            <person name="Levesque L."/>
            <person name="Li R."/>
            <person name="Lin C.F."/>
            <person name="Lin M.F."/>
            <person name="Lindblad-Toh K."/>
            <person name="Llopart A."/>
            <person name="Long M."/>
            <person name="Low L."/>
            <person name="Lozovsky E."/>
            <person name="Lu J."/>
            <person name="Luo M."/>
            <person name="Machado C.A."/>
            <person name="Makalowski W."/>
            <person name="Marzo M."/>
            <person name="Matsuda M."/>
            <person name="Matzkin L."/>
            <person name="McAllister B."/>
            <person name="McBride C.S."/>
            <person name="McKernan B."/>
            <person name="McKernan K."/>
            <person name="Mendez-Lago M."/>
            <person name="Minx P."/>
            <person name="Mollenhauer M.U."/>
            <person name="Montooth K."/>
            <person name="Mount S.M."/>
            <person name="Mu X."/>
            <person name="Myers E."/>
            <person name="Negre B."/>
            <person name="Newfeld S."/>
            <person name="Nielsen R."/>
            <person name="Noor M.A."/>
            <person name="O'Grady P."/>
            <person name="Pachter L."/>
            <person name="Papaceit M."/>
            <person name="Parisi M.J."/>
            <person name="Parisi M."/>
            <person name="Parts L."/>
            <person name="Pedersen J.S."/>
            <person name="Pesole G."/>
            <person name="Phillippy A.M."/>
            <person name="Ponting C.P."/>
            <person name="Pop M."/>
            <person name="Porcelli D."/>
            <person name="Powell J.R."/>
            <person name="Prohaska S."/>
            <person name="Pruitt K."/>
            <person name="Puig M."/>
            <person name="Quesneville H."/>
            <person name="Ram K.R."/>
            <person name="Rand D."/>
            <person name="Rasmussen M.D."/>
            <person name="Reed L.K."/>
            <person name="Reenan R."/>
            <person name="Reily A."/>
            <person name="Remington K.A."/>
            <person name="Rieger T.T."/>
            <person name="Ritchie M.G."/>
            <person name="Robin C."/>
            <person name="Rogers Y.H."/>
            <person name="Rohde C."/>
            <person name="Rozas J."/>
            <person name="Rubenfield M.J."/>
            <person name="Ruiz A."/>
            <person name="Russo S."/>
            <person name="Salzberg S.L."/>
            <person name="Sanchez-Gracia A."/>
            <person name="Saranga D.J."/>
            <person name="Sato H."/>
            <person name="Schaeffer S.W."/>
            <person name="Schatz M.C."/>
            <person name="Schlenke T."/>
            <person name="Schwartz R."/>
            <person name="Segarra C."/>
            <person name="Singh R.S."/>
            <person name="Sirot L."/>
            <person name="Sirota M."/>
            <person name="Sisneros N.B."/>
            <person name="Smith C.D."/>
            <person name="Smith T.F."/>
            <person name="Spieth J."/>
            <person name="Stage D.E."/>
            <person name="Stark A."/>
            <person name="Stephan W."/>
            <person name="Strausberg R.L."/>
            <person name="Strempel S."/>
            <person name="Sturgill D."/>
            <person name="Sutton G."/>
            <person name="Sutton G.G."/>
            <person name="Tao W."/>
            <person name="Teichmann S."/>
            <person name="Tobari Y.N."/>
            <person name="Tomimura Y."/>
            <person name="Tsolas J.M."/>
            <person name="Valente V.L."/>
            <person name="Venter E."/>
            <person name="Venter J.C."/>
            <person name="Vicario S."/>
            <person name="Vieira F.G."/>
            <person name="Vilella A.J."/>
            <person name="Villasante A."/>
            <person name="Walenz B."/>
            <person name="Wang J."/>
            <person name="Wasserman M."/>
            <person name="Watts T."/>
            <person name="Wilson D."/>
            <person name="Wilson R.K."/>
            <person name="Wing R.A."/>
            <person name="Wolfner M.F."/>
            <person name="Wong A."/>
            <person name="Wong G.K."/>
            <person name="Wu C.I."/>
            <person name="Wu G."/>
            <person name="Yamamoto D."/>
            <person name="Yang H.P."/>
            <person name="Yang S.P."/>
            <person name="Yorke J.A."/>
            <person name="Yoshida K."/>
            <person name="Zdobnov E."/>
            <person name="Zhang P."/>
            <person name="Zhang Y."/>
            <person name="Zimin A.V."/>
            <person name="Baldwin J."/>
            <person name="Abdouelleil A."/>
            <person name="Abdulkadir J."/>
            <person name="Abebe A."/>
            <person name="Abera B."/>
            <person name="Abreu J."/>
            <person name="Acer S.C."/>
            <person name="Aftuck L."/>
            <person name="Alexander A."/>
            <person name="An P."/>
            <person name="Anderson E."/>
            <person name="Anderson S."/>
            <person name="Arachi H."/>
            <person name="Azer M."/>
            <person name="Bachantsang P."/>
            <person name="Barry A."/>
            <person name="Bayul T."/>
            <person name="Berlin A."/>
            <person name="Bessette D."/>
            <person name="Bloom T."/>
            <person name="Blye J."/>
            <person name="Boguslavskiy L."/>
            <person name="Bonnet C."/>
            <person name="Boukhgalter B."/>
            <person name="Bourzgui I."/>
            <person name="Brown A."/>
            <person name="Cahill P."/>
            <person name="Channer S."/>
            <person name="Cheshatsang Y."/>
            <person name="Chuda L."/>
            <person name="Citroen M."/>
            <person name="Collymore A."/>
            <person name="Cooke P."/>
            <person name="Costello M."/>
            <person name="D'Aco K."/>
            <person name="Daza R."/>
            <person name="De Haan G."/>
            <person name="DeGray S."/>
            <person name="DeMaso C."/>
            <person name="Dhargay N."/>
            <person name="Dooley K."/>
            <person name="Dooley E."/>
            <person name="Doricent M."/>
            <person name="Dorje P."/>
            <person name="Dorjee K."/>
            <person name="Dupes A."/>
            <person name="Elong R."/>
            <person name="Falk J."/>
            <person name="Farina A."/>
            <person name="Faro S."/>
            <person name="Ferguson D."/>
            <person name="Fisher S."/>
            <person name="Foley C.D."/>
            <person name="Franke A."/>
            <person name="Friedrich D."/>
            <person name="Gadbois L."/>
            <person name="Gearin G."/>
            <person name="Gearin C.R."/>
            <person name="Giannoukos G."/>
            <person name="Goode T."/>
            <person name="Graham J."/>
            <person name="Grandbois E."/>
            <person name="Grewal S."/>
            <person name="Gyaltsen K."/>
            <person name="Hafez N."/>
            <person name="Hagos B."/>
            <person name="Hall J."/>
            <person name="Henson C."/>
            <person name="Hollinger A."/>
            <person name="Honan T."/>
            <person name="Huard M.D."/>
            <person name="Hughes L."/>
            <person name="Hurhula B."/>
            <person name="Husby M.E."/>
            <person name="Kamat A."/>
            <person name="Kanga B."/>
            <person name="Kashin S."/>
            <person name="Khazanovich D."/>
            <person name="Kisner P."/>
            <person name="Lance K."/>
            <person name="Lara M."/>
            <person name="Lee W."/>
            <person name="Lennon N."/>
            <person name="Letendre F."/>
            <person name="LeVine R."/>
            <person name="Lipovsky A."/>
            <person name="Liu X."/>
            <person name="Liu J."/>
            <person name="Liu S."/>
            <person name="Lokyitsang T."/>
            <person name="Lokyitsang Y."/>
            <person name="Lubonja R."/>
            <person name="Lui A."/>
            <person name="MacDonald P."/>
            <person name="Magnisalis V."/>
            <person name="Maru K."/>
            <person name="Matthews C."/>
            <person name="McCusker W."/>
            <person name="McDonough S."/>
            <person name="Mehta T."/>
            <person name="Meldrim J."/>
            <person name="Meneus L."/>
            <person name="Mihai O."/>
            <person name="Mihalev A."/>
            <person name="Mihova T."/>
            <person name="Mittelman R."/>
            <person name="Mlenga V."/>
            <person name="Montmayeur A."/>
            <person name="Mulrain L."/>
            <person name="Navidi A."/>
            <person name="Naylor J."/>
            <person name="Negash T."/>
            <person name="Nguyen T."/>
            <person name="Nguyen N."/>
            <person name="Nicol R."/>
            <person name="Norbu C."/>
            <person name="Norbu N."/>
            <person name="Novod N."/>
            <person name="O'Neill B."/>
            <person name="Osman S."/>
            <person name="Markiewicz E."/>
            <person name="Oyono O.L."/>
            <person name="Patti C."/>
            <person name="Phunkhang P."/>
            <person name="Pierre F."/>
            <person name="Priest M."/>
            <person name="Raghuraman S."/>
            <person name="Rege F."/>
            <person name="Reyes R."/>
            <person name="Rise C."/>
            <person name="Rogov P."/>
            <person name="Ross K."/>
            <person name="Ryan E."/>
            <person name="Settipalli S."/>
            <person name="Shea T."/>
            <person name="Sherpa N."/>
            <person name="Shi L."/>
            <person name="Shih D."/>
            <person name="Sparrow T."/>
            <person name="Spaulding J."/>
            <person name="Stalker J."/>
            <person name="Stange-Thomann N."/>
            <person name="Stavropoulos S."/>
            <person name="Stone C."/>
            <person name="Strader C."/>
            <person name="Tesfaye S."/>
            <person name="Thomson T."/>
            <person name="Thoulutsang Y."/>
            <person name="Thoulutsang D."/>
            <person name="Topham K."/>
            <person name="Topping I."/>
            <person name="Tsamla T."/>
            <person name="Vassiliev H."/>
            <person name="Vo A."/>
            <person name="Wangchuk T."/>
            <person name="Wangdi T."/>
            <person name="Weiand M."/>
            <person name="Wilkinson J."/>
            <person name="Wilson A."/>
            <person name="Yadav S."/>
            <person name="Young G."/>
            <person name="Yu Q."/>
            <person name="Zembek L."/>
            <person name="Zhong D."/>
            <person name="Zimmer A."/>
            <person name="Zwirko Z."/>
            <person name="Jaffe D.B."/>
            <person name="Alvarez P."/>
            <person name="Brockman W."/>
            <person name="Butler J."/>
            <person name="Chin C."/>
            <person name="Gnerre S."/>
            <person name="Grabherr M."/>
            <person name="Kleber M."/>
            <person name="Mauceli E."/>
            <person name="MacCallum I."/>
        </authorList>
    </citation>
    <scope>NUCLEOTIDE SEQUENCE [LARGE SCALE GENOMIC DNA]</scope>
    <source>
        <strain evidence="3">MSH-3 / Tucson 14011-0111.49</strain>
    </source>
</reference>
<dbReference type="HOGENOM" id="CLU_1435835_0_0_1"/>
<accession>B4GM85</accession>
<organism evidence="3">
    <name type="scientific">Drosophila persimilis</name>
    <name type="common">Fruit fly</name>
    <dbReference type="NCBI Taxonomy" id="7234"/>
    <lineage>
        <taxon>Eukaryota</taxon>
        <taxon>Metazoa</taxon>
        <taxon>Ecdysozoa</taxon>
        <taxon>Arthropoda</taxon>
        <taxon>Hexapoda</taxon>
        <taxon>Insecta</taxon>
        <taxon>Pterygota</taxon>
        <taxon>Neoptera</taxon>
        <taxon>Endopterygota</taxon>
        <taxon>Diptera</taxon>
        <taxon>Brachycera</taxon>
        <taxon>Muscomorpha</taxon>
        <taxon>Ephydroidea</taxon>
        <taxon>Drosophilidae</taxon>
        <taxon>Drosophila</taxon>
        <taxon>Sophophora</taxon>
    </lineage>
</organism>
<proteinExistence type="predicted"/>
<evidence type="ECO:0000256" key="1">
    <source>
        <dbReference type="SAM" id="MobiDB-lite"/>
    </source>
</evidence>
<dbReference type="Proteomes" id="UP000008744">
    <property type="component" value="Unassembled WGS sequence"/>
</dbReference>
<sequence>MSRPRPEPAPARERVVQKPGKTRPDAQSLAVKVKAVKTSAFPAYQPHFDDCEDPHFKCLVRTGTRTVQISPFGLDTAQCTTMASDDLEGKKATRFVAFDAAVVNATQGVPSVGSVALGLHDDDDDDGVSGAEGLTKTRCMMSVWSSGGRSRGRSGGVEGAVKQGRGTGDVLGWAGRHVLNVIADVDDYI</sequence>